<dbReference type="EnsemblPlants" id="AET2Gv20312000.8">
    <property type="protein sequence ID" value="AET2Gv20312000.8"/>
    <property type="gene ID" value="AET2Gv20312000"/>
</dbReference>
<dbReference type="Pfam" id="PF13041">
    <property type="entry name" value="PPR_2"/>
    <property type="match status" value="2"/>
</dbReference>
<proteinExistence type="inferred from homology"/>
<dbReference type="GO" id="GO:0005739">
    <property type="term" value="C:mitochondrion"/>
    <property type="evidence" value="ECO:0007669"/>
    <property type="project" value="UniProtKB-ARBA"/>
</dbReference>
<dbReference type="PANTHER" id="PTHR47926">
    <property type="entry name" value="PENTATRICOPEPTIDE REPEAT-CONTAINING PROTEIN"/>
    <property type="match status" value="1"/>
</dbReference>
<reference evidence="7" key="2">
    <citation type="journal article" date="2017" name="Nat. Plants">
        <title>The Aegilops tauschii genome reveals multiple impacts of transposons.</title>
        <authorList>
            <person name="Zhao G."/>
            <person name="Zou C."/>
            <person name="Li K."/>
            <person name="Wang K."/>
            <person name="Li T."/>
            <person name="Gao L."/>
            <person name="Zhang X."/>
            <person name="Wang H."/>
            <person name="Yang Z."/>
            <person name="Liu X."/>
            <person name="Jiang W."/>
            <person name="Mao L."/>
            <person name="Kong X."/>
            <person name="Jiao Y."/>
            <person name="Jia J."/>
        </authorList>
    </citation>
    <scope>NUCLEOTIDE SEQUENCE [LARGE SCALE GENOMIC DNA]</scope>
    <source>
        <strain evidence="7">cv. AL8/78</strain>
    </source>
</reference>
<dbReference type="FunFam" id="1.25.40.10:FF:001180">
    <property type="entry name" value="Pentatricopeptide repeat-containing protein At2g03380, mitochondrial"/>
    <property type="match status" value="1"/>
</dbReference>
<organism evidence="6 7">
    <name type="scientific">Aegilops tauschii subsp. strangulata</name>
    <name type="common">Goatgrass</name>
    <dbReference type="NCBI Taxonomy" id="200361"/>
    <lineage>
        <taxon>Eukaryota</taxon>
        <taxon>Viridiplantae</taxon>
        <taxon>Streptophyta</taxon>
        <taxon>Embryophyta</taxon>
        <taxon>Tracheophyta</taxon>
        <taxon>Spermatophyta</taxon>
        <taxon>Magnoliopsida</taxon>
        <taxon>Liliopsida</taxon>
        <taxon>Poales</taxon>
        <taxon>Poaceae</taxon>
        <taxon>BOP clade</taxon>
        <taxon>Pooideae</taxon>
        <taxon>Triticodae</taxon>
        <taxon>Triticeae</taxon>
        <taxon>Triticinae</taxon>
        <taxon>Aegilops</taxon>
    </lineage>
</organism>
<keyword evidence="7" id="KW-1185">Reference proteome</keyword>
<reference evidence="6" key="4">
    <citation type="submission" date="2019-03" db="UniProtKB">
        <authorList>
            <consortium name="EnsemblPlants"/>
        </authorList>
    </citation>
    <scope>IDENTIFICATION</scope>
</reference>
<dbReference type="EnsemblPlants" id="AET2Gv20312000.9">
    <property type="protein sequence ID" value="AET2Gv20312000.9"/>
    <property type="gene ID" value="AET2Gv20312000"/>
</dbReference>
<feature type="compositionally biased region" description="Low complexity" evidence="5">
    <location>
        <begin position="45"/>
        <end position="58"/>
    </location>
</feature>
<dbReference type="InterPro" id="IPR046848">
    <property type="entry name" value="E_motif"/>
</dbReference>
<keyword evidence="2" id="KW-0809">Transit peptide</keyword>
<dbReference type="InterPro" id="IPR011990">
    <property type="entry name" value="TPR-like_helical_dom_sf"/>
</dbReference>
<dbReference type="Pfam" id="PF20431">
    <property type="entry name" value="E_motif"/>
    <property type="match status" value="1"/>
</dbReference>
<dbReference type="FunFam" id="1.25.40.10:FF:000351">
    <property type="entry name" value="Pentatricopeptide repeat-containing protein"/>
    <property type="match status" value="1"/>
</dbReference>
<feature type="repeat" description="PPR" evidence="4">
    <location>
        <begin position="241"/>
        <end position="275"/>
    </location>
</feature>
<dbReference type="InterPro" id="IPR002885">
    <property type="entry name" value="PPR_rpt"/>
</dbReference>
<evidence type="ECO:0000313" key="6">
    <source>
        <dbReference type="EnsemblPlants" id="AET2Gv20312000.7"/>
    </source>
</evidence>
<dbReference type="FunFam" id="1.25.40.10:FF:000452">
    <property type="entry name" value="pentatricopeptide repeat-containing protein At2g03880, mitochondrial"/>
    <property type="match status" value="1"/>
</dbReference>
<keyword evidence="1" id="KW-0677">Repeat</keyword>
<reference evidence="6" key="5">
    <citation type="journal article" date="2021" name="G3 (Bethesda)">
        <title>Aegilops tauschii genome assembly Aet v5.0 features greater sequence contiguity and improved annotation.</title>
        <authorList>
            <person name="Wang L."/>
            <person name="Zhu T."/>
            <person name="Rodriguez J.C."/>
            <person name="Deal K.R."/>
            <person name="Dubcovsky J."/>
            <person name="McGuire P.E."/>
            <person name="Lux T."/>
            <person name="Spannagl M."/>
            <person name="Mayer K.F.X."/>
            <person name="Baldrich P."/>
            <person name="Meyers B.C."/>
            <person name="Huo N."/>
            <person name="Gu Y.Q."/>
            <person name="Zhou H."/>
            <person name="Devos K.M."/>
            <person name="Bennetzen J.L."/>
            <person name="Unver T."/>
            <person name="Budak H."/>
            <person name="Gulick P.J."/>
            <person name="Galiba G."/>
            <person name="Kalapos B."/>
            <person name="Nelson D.R."/>
            <person name="Li P."/>
            <person name="You F.M."/>
            <person name="Luo M.C."/>
            <person name="Dvorak J."/>
        </authorList>
    </citation>
    <scope>NUCLEOTIDE SEQUENCE [LARGE SCALE GENOMIC DNA]</scope>
    <source>
        <strain evidence="6">cv. AL8/78</strain>
    </source>
</reference>
<dbReference type="Gramene" id="AET2Gv20312000.8">
    <property type="protein sequence ID" value="AET2Gv20312000.8"/>
    <property type="gene ID" value="AET2Gv20312000"/>
</dbReference>
<dbReference type="FunFam" id="1.25.40.10:FF:001785">
    <property type="entry name" value="Putative pentatricopeptide repeat-containing protein At3g01580"/>
    <property type="match status" value="1"/>
</dbReference>
<dbReference type="Proteomes" id="UP000015105">
    <property type="component" value="Chromosome 2D"/>
</dbReference>
<dbReference type="GO" id="GO:0003723">
    <property type="term" value="F:RNA binding"/>
    <property type="evidence" value="ECO:0007669"/>
    <property type="project" value="InterPro"/>
</dbReference>
<dbReference type="AlphaFoldDB" id="A0A453AZH3"/>
<dbReference type="Gene3D" id="1.25.40.10">
    <property type="entry name" value="Tetratricopeptide repeat domain"/>
    <property type="match status" value="6"/>
</dbReference>
<feature type="repeat" description="PPR" evidence="4">
    <location>
        <begin position="544"/>
        <end position="578"/>
    </location>
</feature>
<evidence type="ECO:0000256" key="2">
    <source>
        <dbReference type="ARBA" id="ARBA00022946"/>
    </source>
</evidence>
<evidence type="ECO:0000256" key="1">
    <source>
        <dbReference type="ARBA" id="ARBA00022737"/>
    </source>
</evidence>
<accession>A0A453AZH3</accession>
<feature type="repeat" description="PPR" evidence="4">
    <location>
        <begin position="579"/>
        <end position="614"/>
    </location>
</feature>
<dbReference type="FunFam" id="1.25.40.10:FF:000205">
    <property type="entry name" value="Pentatricopeptide repeat-containing protein, mitochondrial"/>
    <property type="match status" value="1"/>
</dbReference>
<feature type="region of interest" description="Disordered" evidence="5">
    <location>
        <begin position="42"/>
        <end position="68"/>
    </location>
</feature>
<comment type="similarity">
    <text evidence="3">Belongs to the PPR family. PCMP-E subfamily.</text>
</comment>
<evidence type="ECO:0000256" key="4">
    <source>
        <dbReference type="PROSITE-ProRule" id="PRU00708"/>
    </source>
</evidence>
<sequence length="722" mass="78761">TSYGIRWSKSLTEGFWAQTTRGAGRRLPSMLFSAVGHGLKRRLRSPASPAKAPASPSAAHRRGSHADASPASHASLLLRLRLGPALAEARLLHAAVLVGGHRHGAVLSAQLVQVYARLGQIEHALRLLDGMPMRNSFAWNAAIKGLVDAGRFSEALETYWAMVDDGSVAADAFTYPPVIKACAALGAVEQGRMIREHMEAGVARDDAKPNVFVQCALVDMFAKCGCLGEARSVFESMQQRDVAAWTAMIGGAVHAGDWLNAMSLFNRMRSEGFSADSVIIATVIPACGRVKELRAGTALHGCAVRCGVADDNSVSNALVDMYCKCGCLEMADYLFRSIDFKDVVSWSTLIAGYSQNGMYDASVSLFTEMVASGLKPNSNTMASILPSLSGLKLFRHGKEVHGFSLRHGLEQSKFLGSAFIDFYSRQGFIREAGTVFELIPKKDLVIWNSVVAAYGVNGDTDSALCAFRALQKVGFKPDHVTVISVLPVCNHHSRLIQGKALHAYVVRHDMSSICSVSNALIDMYCKCCCLEKGKDIFQLMTERDTATYNTLISSLGKHGHEDQAIMVFDQMKRDGIAPDKVTFVALLSCCSHAGLTEKGLHFYNSMLQDYNISPDKEHYSCVVDLYSRSGKIDDAWKFISSLREGAEIDVLGCLLGACRVHNRMDIAELVANRIFEKNPSDPGYHILLSNMYADAGMWSDVTKIRTIIEERSLKNITGNSLF</sequence>
<dbReference type="NCBIfam" id="TIGR00756">
    <property type="entry name" value="PPR"/>
    <property type="match status" value="7"/>
</dbReference>
<dbReference type="Gramene" id="AET2Gv20312000.7">
    <property type="protein sequence ID" value="AET2Gv20312000.7"/>
    <property type="gene ID" value="AET2Gv20312000"/>
</dbReference>
<evidence type="ECO:0000256" key="3">
    <source>
        <dbReference type="ARBA" id="ARBA00061659"/>
    </source>
</evidence>
<dbReference type="PROSITE" id="PS51375">
    <property type="entry name" value="PPR"/>
    <property type="match status" value="6"/>
</dbReference>
<feature type="repeat" description="PPR" evidence="4">
    <location>
        <begin position="135"/>
        <end position="169"/>
    </location>
</feature>
<reference evidence="7" key="1">
    <citation type="journal article" date="2014" name="Science">
        <title>Ancient hybridizations among the ancestral genomes of bread wheat.</title>
        <authorList>
            <consortium name="International Wheat Genome Sequencing Consortium,"/>
            <person name="Marcussen T."/>
            <person name="Sandve S.R."/>
            <person name="Heier L."/>
            <person name="Spannagl M."/>
            <person name="Pfeifer M."/>
            <person name="Jakobsen K.S."/>
            <person name="Wulff B.B."/>
            <person name="Steuernagel B."/>
            <person name="Mayer K.F."/>
            <person name="Olsen O.A."/>
        </authorList>
    </citation>
    <scope>NUCLEOTIDE SEQUENCE [LARGE SCALE GENOMIC DNA]</scope>
    <source>
        <strain evidence="7">cv. AL8/78</strain>
    </source>
</reference>
<evidence type="ECO:0000256" key="5">
    <source>
        <dbReference type="SAM" id="MobiDB-lite"/>
    </source>
</evidence>
<dbReference type="Pfam" id="PF01535">
    <property type="entry name" value="PPR"/>
    <property type="match status" value="8"/>
</dbReference>
<reference evidence="6" key="3">
    <citation type="journal article" date="2017" name="Nature">
        <title>Genome sequence of the progenitor of the wheat D genome Aegilops tauschii.</title>
        <authorList>
            <person name="Luo M.C."/>
            <person name="Gu Y.Q."/>
            <person name="Puiu D."/>
            <person name="Wang H."/>
            <person name="Twardziok S.O."/>
            <person name="Deal K.R."/>
            <person name="Huo N."/>
            <person name="Zhu T."/>
            <person name="Wang L."/>
            <person name="Wang Y."/>
            <person name="McGuire P.E."/>
            <person name="Liu S."/>
            <person name="Long H."/>
            <person name="Ramasamy R.K."/>
            <person name="Rodriguez J.C."/>
            <person name="Van S.L."/>
            <person name="Yuan L."/>
            <person name="Wang Z."/>
            <person name="Xia Z."/>
            <person name="Xiao L."/>
            <person name="Anderson O.D."/>
            <person name="Ouyang S."/>
            <person name="Liang Y."/>
            <person name="Zimin A.V."/>
            <person name="Pertea G."/>
            <person name="Qi P."/>
            <person name="Bennetzen J.L."/>
            <person name="Dai X."/>
            <person name="Dawson M.W."/>
            <person name="Muller H.G."/>
            <person name="Kugler K."/>
            <person name="Rivarola-Duarte L."/>
            <person name="Spannagl M."/>
            <person name="Mayer K.F.X."/>
            <person name="Lu F.H."/>
            <person name="Bevan M.W."/>
            <person name="Leroy P."/>
            <person name="Li P."/>
            <person name="You F.M."/>
            <person name="Sun Q."/>
            <person name="Liu Z."/>
            <person name="Lyons E."/>
            <person name="Wicker T."/>
            <person name="Salzberg S.L."/>
            <person name="Devos K.M."/>
            <person name="Dvorak J."/>
        </authorList>
    </citation>
    <scope>NUCLEOTIDE SEQUENCE [LARGE SCALE GENOMIC DNA]</scope>
    <source>
        <strain evidence="6">cv. AL8/78</strain>
    </source>
</reference>
<dbReference type="InterPro" id="IPR046960">
    <property type="entry name" value="PPR_At4g14850-like_plant"/>
</dbReference>
<dbReference type="Gramene" id="AET2Gv20312000.9">
    <property type="protein sequence ID" value="AET2Gv20312000.9"/>
    <property type="gene ID" value="AET2Gv20312000"/>
</dbReference>
<protein>
    <recommendedName>
        <fullName evidence="8">Pentacotripeptide-repeat region of PRORP domain-containing protein</fullName>
    </recommendedName>
</protein>
<evidence type="ECO:0008006" key="8">
    <source>
        <dbReference type="Google" id="ProtNLM"/>
    </source>
</evidence>
<name>A0A453AZH3_AEGTS</name>
<dbReference type="GO" id="GO:0009451">
    <property type="term" value="P:RNA modification"/>
    <property type="evidence" value="ECO:0007669"/>
    <property type="project" value="InterPro"/>
</dbReference>
<feature type="repeat" description="PPR" evidence="4">
    <location>
        <begin position="342"/>
        <end position="376"/>
    </location>
</feature>
<evidence type="ECO:0000313" key="7">
    <source>
        <dbReference type="Proteomes" id="UP000015105"/>
    </source>
</evidence>
<dbReference type="EnsemblPlants" id="AET2Gv20312000.7">
    <property type="protein sequence ID" value="AET2Gv20312000.7"/>
    <property type="gene ID" value="AET2Gv20312000"/>
</dbReference>
<feature type="repeat" description="PPR" evidence="4">
    <location>
        <begin position="443"/>
        <end position="477"/>
    </location>
</feature>
<dbReference type="PANTHER" id="PTHR47926:SF394">
    <property type="entry name" value="REPEAT-LIKE SUPERFAMILY PROTEIN, PUTATIVE-RELATED"/>
    <property type="match status" value="1"/>
</dbReference>
<dbReference type="STRING" id="200361.A0A453AZH3"/>